<feature type="binding site" evidence="12">
    <location>
        <position position="325"/>
    </location>
    <ligand>
        <name>beta-D-galactose</name>
        <dbReference type="ChEBI" id="CHEBI:27667"/>
        <label>2</label>
    </ligand>
</feature>
<keyword evidence="2 8" id="KW-0800">Toxin</keyword>
<keyword evidence="4 8" id="KW-0611">Plant defense</keyword>
<evidence type="ECO:0000256" key="2">
    <source>
        <dbReference type="ARBA" id="ARBA00022656"/>
    </source>
</evidence>
<gene>
    <name evidence="11" type="primary">ebu1</name>
</gene>
<dbReference type="SMR" id="Q9AVR2"/>
<feature type="binding site" evidence="12">
    <location>
        <position position="413"/>
    </location>
    <ligand>
        <name>beta-D-galactose</name>
        <dbReference type="ChEBI" id="CHEBI:27667"/>
        <label>2</label>
    </ligand>
</feature>
<evidence type="ECO:0000256" key="8">
    <source>
        <dbReference type="RuleBase" id="RU004915"/>
    </source>
</evidence>
<feature type="disulfide bond" description="Interchain (with C-274)" evidence="12 13">
    <location>
        <position position="303"/>
    </location>
</feature>
<dbReference type="PDBsum" id="1HWP"/>
<feature type="disulfide bond" evidence="12 13">
    <location>
        <begin position="320"/>
        <end position="339"/>
    </location>
</feature>
<dbReference type="Gene3D" id="4.10.470.10">
    <property type="entry name" value="Ricin (A Subunit), domain 2"/>
    <property type="match status" value="1"/>
</dbReference>
<comment type="subunit">
    <text evidence="8">Might form dimers or tetramers of disulfide-linked A and B chains.</text>
</comment>
<evidence type="ECO:0000256" key="1">
    <source>
        <dbReference type="ARBA" id="ARBA00000237"/>
    </source>
</evidence>
<feature type="binding site" evidence="13">
    <location>
        <position position="537"/>
    </location>
    <ligand>
        <name>beta-D-galactose</name>
        <dbReference type="ChEBI" id="CHEBI:27667"/>
        <label>3</label>
    </ligand>
</feature>
<accession>Q9AVR2</accession>
<dbReference type="CDD" id="cd23483">
    <property type="entry name" value="beta-trefoil_Ricin_ebulin-like_rpt1"/>
    <property type="match status" value="1"/>
</dbReference>
<evidence type="ECO:0000256" key="6">
    <source>
        <dbReference type="ARBA" id="ARBA00023180"/>
    </source>
</evidence>
<keyword evidence="11" id="KW-0326">Glycosidase</keyword>
<dbReference type="PANTHER" id="PTHR33453">
    <property type="match status" value="1"/>
</dbReference>
<feature type="binding site" evidence="13">
    <location>
        <position position="335"/>
    </location>
    <ligand>
        <name>beta-D-galactose</name>
        <dbReference type="ChEBI" id="CHEBI:27667"/>
        <label>1</label>
    </ligand>
</feature>
<protein>
    <recommendedName>
        <fullName evidence="8">Ribosome-inactivating protein</fullName>
    </recommendedName>
    <component>
        <recommendedName>
            <fullName evidence="8">Ribosome-inactivating protein chain A</fullName>
        </recommendedName>
        <alternativeName>
            <fullName evidence="8">rRNA N-glycosidase</fullName>
            <ecNumber evidence="8">3.2.2.22</ecNumber>
        </alternativeName>
    </component>
    <component>
        <recommendedName>
            <fullName evidence="8">Ribosome-inactivating protein chain B</fullName>
        </recommendedName>
    </component>
</protein>
<evidence type="ECO:0000259" key="10">
    <source>
        <dbReference type="SMART" id="SM00458"/>
    </source>
</evidence>
<feature type="binding site" evidence="12">
    <location>
        <position position="335"/>
    </location>
    <ligand>
        <name>beta-D-galactose</name>
        <dbReference type="ChEBI" id="CHEBI:27667"/>
        <label>2</label>
    </ligand>
</feature>
<dbReference type="GlyCosmos" id="Q9AVR2">
    <property type="glycosylation" value="1 site, No reported glycans"/>
</dbReference>
<dbReference type="PDB" id="1HWO">
    <property type="method" value="X-ray"/>
    <property type="resolution" value="2.90 A"/>
    <property type="chains" value="A=26-279, B=299-564"/>
</dbReference>
<dbReference type="EMBL" id="AJ400822">
    <property type="protein sequence ID" value="CAC33178.1"/>
    <property type="molecule type" value="mRNA"/>
</dbReference>
<name>Q9AVR2_SAMEB</name>
<dbReference type="CAZy" id="CBM13">
    <property type="family name" value="Carbohydrate-Binding Module Family 13"/>
</dbReference>
<comment type="similarity">
    <text evidence="8">Belongs to the ribosome-inactivating protein family.</text>
</comment>
<reference evidence="11" key="1">
    <citation type="submission" date="2000-04" db="EMBL/GenBank/DDBJ databases">
        <title>Molecular cloning of ebulin l.</title>
        <authorList>
            <person name="Girbes T."/>
            <person name="Iglesias R."/>
            <person name="Perez Y."/>
            <person name="Ferreras J.M."/>
            <person name="Citores L."/>
        </authorList>
    </citation>
    <scope>NUCLEOTIDE SEQUENCE</scope>
    <source>
        <tissue evidence="11">Leaves</tissue>
    </source>
</reference>
<evidence type="ECO:0000256" key="3">
    <source>
        <dbReference type="ARBA" id="ARBA00022801"/>
    </source>
</evidence>
<dbReference type="SUPFAM" id="SSF56371">
    <property type="entry name" value="Ribosome inactivating proteins (RIP)"/>
    <property type="match status" value="1"/>
</dbReference>
<feature type="binding site" evidence="13">
    <location>
        <position position="555"/>
    </location>
    <ligand>
        <name>beta-D-galactose</name>
        <dbReference type="ChEBI" id="CHEBI:27667"/>
        <label>3</label>
    </ligand>
</feature>
<feature type="disulfide bond" description="Interchain (with C-303)" evidence="12 13">
    <location>
        <position position="274"/>
    </location>
</feature>
<dbReference type="InterPro" id="IPR036041">
    <property type="entry name" value="Ribosome-inact_prot_sf"/>
</dbReference>
<feature type="disulfide bond" evidence="12 13">
    <location>
        <begin position="490"/>
        <end position="507"/>
    </location>
</feature>
<dbReference type="InterPro" id="IPR001574">
    <property type="entry name" value="Ribosome_inactivat_prot"/>
</dbReference>
<keyword evidence="3 8" id="KW-0378">Hydrolase</keyword>
<dbReference type="InterPro" id="IPR016138">
    <property type="entry name" value="Ribosome_inactivat_prot_sub1"/>
</dbReference>
<evidence type="ECO:0000256" key="7">
    <source>
        <dbReference type="ARBA" id="ARBA00023193"/>
    </source>
</evidence>
<dbReference type="PDBsum" id="1HWM"/>
<feature type="binding site" evidence="13">
    <location>
        <position position="536"/>
    </location>
    <ligand>
        <name>beta-D-galactose</name>
        <dbReference type="ChEBI" id="CHEBI:27667"/>
        <label>3</label>
    </ligand>
</feature>
<dbReference type="PDBsum" id="1HWO"/>
<dbReference type="Gene3D" id="2.80.10.50">
    <property type="match status" value="2"/>
</dbReference>
<dbReference type="GO" id="GO:0030598">
    <property type="term" value="F:rRNA N-glycosylase activity"/>
    <property type="evidence" value="ECO:0007669"/>
    <property type="project" value="UniProtKB-EC"/>
</dbReference>
<dbReference type="PROSITE" id="PS50231">
    <property type="entry name" value="RICIN_B_LECTIN"/>
    <property type="match status" value="2"/>
</dbReference>
<dbReference type="Pfam" id="PF00652">
    <property type="entry name" value="Ricin_B_lectin"/>
    <property type="match status" value="2"/>
</dbReference>
<proteinExistence type="evidence at protein level"/>
<feature type="binding site" evidence="13">
    <location>
        <position position="534"/>
    </location>
    <ligand>
        <name>beta-D-galactose</name>
        <dbReference type="ChEBI" id="CHEBI:27667"/>
        <label>3</label>
    </ligand>
</feature>
<dbReference type="Pfam" id="PF00161">
    <property type="entry name" value="RIP"/>
    <property type="match status" value="1"/>
</dbReference>
<dbReference type="PDBsum" id="1HWN"/>
<keyword evidence="9" id="KW-0732">Signal</keyword>
<feature type="binding site" evidence="13">
    <location>
        <position position="552"/>
    </location>
    <ligand>
        <name>beta-D-galactose</name>
        <dbReference type="ChEBI" id="CHEBI:27667"/>
        <label>3</label>
    </ligand>
</feature>
<dbReference type="CDD" id="cd23490">
    <property type="entry name" value="beta-trefoil_Ricin_ebulin-like_rpt2"/>
    <property type="match status" value="1"/>
</dbReference>
<keyword evidence="7 8" id="KW-0652">Protein synthesis inhibitor</keyword>
<keyword evidence="5" id="KW-1015">Disulfide bond</keyword>
<dbReference type="InterPro" id="IPR000772">
    <property type="entry name" value="Ricin_B_lectin"/>
</dbReference>
<feature type="domain" description="Ricin B lectin" evidence="10">
    <location>
        <begin position="436"/>
        <end position="560"/>
    </location>
</feature>
<dbReference type="PDB" id="1HWN">
    <property type="method" value="X-ray"/>
    <property type="resolution" value="2.80 A"/>
    <property type="chains" value="A=26-279, B=299-564"/>
</dbReference>
<evidence type="ECO:0000313" key="11">
    <source>
        <dbReference type="EMBL" id="CAC33178.1"/>
    </source>
</evidence>
<dbReference type="PRINTS" id="PR00396">
    <property type="entry name" value="SHIGARICIN"/>
</dbReference>
<dbReference type="SUPFAM" id="SSF50370">
    <property type="entry name" value="Ricin B-like lectins"/>
    <property type="match status" value="2"/>
</dbReference>
<dbReference type="PANTHER" id="PTHR33453:SF34">
    <property type="entry name" value="RIBOSOME-INACTIVATING PROTEIN"/>
    <property type="match status" value="1"/>
</dbReference>
<dbReference type="EvolutionaryTrace" id="Q9AVR2"/>
<evidence type="ECO:0000256" key="4">
    <source>
        <dbReference type="ARBA" id="ARBA00022821"/>
    </source>
</evidence>
<evidence type="ECO:0007829" key="12">
    <source>
        <dbReference type="PDB" id="1HWM"/>
    </source>
</evidence>
<reference evidence="12 13" key="2">
    <citation type="journal article" date="2001" name="Proteins">
        <title>2.8-A crystal structure of a nontoxic type-II ribosome-inactivating protein, ebulin l.</title>
        <authorList>
            <person name="Pascal J.M."/>
            <person name="Day P.J."/>
            <person name="Monzingo A.F."/>
            <person name="Ernst S.R."/>
            <person name="Robertus J.D."/>
            <person name="Iglesias R."/>
            <person name="Perez Y."/>
            <person name="Ferreras J.M."/>
            <person name="Citores L."/>
            <person name="Girbes T."/>
        </authorList>
    </citation>
    <scope>X-RAY CRYSTALLOGRAPHY (2.80 ANGSTROMS) OF 26-279 AND 299-564 IN COMPLEX WITH BETA-D-GALACTOSE</scope>
    <scope>DISULFIDE BONDS</scope>
</reference>
<feature type="binding site" evidence="13">
    <location>
        <position position="323"/>
    </location>
    <ligand>
        <name>beta-D-galactose</name>
        <dbReference type="ChEBI" id="CHEBI:27667"/>
        <label>1</label>
    </ligand>
</feature>
<dbReference type="InterPro" id="IPR017989">
    <property type="entry name" value="Ribosome_inactivat_1/2"/>
</dbReference>
<dbReference type="UniLectin" id="Q9AVR2"/>
<feature type="chain" id="PRO_5004323356" description="Ribosome-inactivating protein" evidence="9">
    <location>
        <begin position="26"/>
        <end position="564"/>
    </location>
</feature>
<feature type="signal peptide" evidence="9">
    <location>
        <begin position="1"/>
        <end position="25"/>
    </location>
</feature>
<feature type="disulfide bond" evidence="12 13">
    <location>
        <begin position="449"/>
        <end position="464"/>
    </location>
</feature>
<keyword evidence="12 13" id="KW-0002">3D-structure</keyword>
<comment type="catalytic activity">
    <reaction evidence="1 8">
        <text>Endohydrolysis of the N-glycosidic bond at one specific adenosine on the 28S rRNA.</text>
        <dbReference type="EC" id="3.2.2.22"/>
    </reaction>
</comment>
<dbReference type="GO" id="GO:0090729">
    <property type="term" value="F:toxin activity"/>
    <property type="evidence" value="ECO:0007669"/>
    <property type="project" value="UniProtKB-KW"/>
</dbReference>
<feature type="binding site" evidence="13">
    <location>
        <position position="344"/>
    </location>
    <ligand>
        <name>beta-D-galactose</name>
        <dbReference type="ChEBI" id="CHEBI:27667"/>
        <label>1</label>
    </ligand>
</feature>
<dbReference type="InterPro" id="IPR016139">
    <property type="entry name" value="Ribosome_inactivat_prot_sub2"/>
</dbReference>
<feature type="binding site" evidence="13">
    <location>
        <position position="322"/>
    </location>
    <ligand>
        <name>beta-D-galactose</name>
        <dbReference type="ChEBI" id="CHEBI:27667"/>
        <label>1</label>
    </ligand>
</feature>
<feature type="binding site" evidence="12">
    <location>
        <position position="322"/>
    </location>
    <ligand>
        <name>beta-D-galactose</name>
        <dbReference type="ChEBI" id="CHEBI:27667"/>
        <label>2</label>
    </ligand>
</feature>
<dbReference type="SMART" id="SM00458">
    <property type="entry name" value="RICIN"/>
    <property type="match status" value="2"/>
</dbReference>
<dbReference type="EC" id="3.2.2.22" evidence="8"/>
<evidence type="ECO:0000256" key="5">
    <source>
        <dbReference type="ARBA" id="ARBA00023157"/>
    </source>
</evidence>
<dbReference type="PDB" id="1HWM">
    <property type="method" value="X-ray"/>
    <property type="resolution" value="2.80 A"/>
    <property type="chains" value="A=26-279, B=299-564"/>
</dbReference>
<organism evidence="11">
    <name type="scientific">Sambucus ebulus</name>
    <name type="common">Dwarf elderberry</name>
    <dbReference type="NCBI Taxonomy" id="28503"/>
    <lineage>
        <taxon>Eukaryota</taxon>
        <taxon>Viridiplantae</taxon>
        <taxon>Streptophyta</taxon>
        <taxon>Embryophyta</taxon>
        <taxon>Tracheophyta</taxon>
        <taxon>Spermatophyta</taxon>
        <taxon>Magnoliopsida</taxon>
        <taxon>eudicotyledons</taxon>
        <taxon>Gunneridae</taxon>
        <taxon>Pentapetalae</taxon>
        <taxon>asterids</taxon>
        <taxon>campanulids</taxon>
        <taxon>Dipsacales</taxon>
        <taxon>Adoxaceae</taxon>
        <taxon>Sambucus</taxon>
    </lineage>
</organism>
<dbReference type="PDB" id="1HWP">
    <property type="method" value="X-ray"/>
    <property type="resolution" value="3.10 A"/>
    <property type="chains" value="A=26-279, B=299-564"/>
</dbReference>
<keyword evidence="6" id="KW-0325">Glycoprotein</keyword>
<evidence type="ECO:0000256" key="9">
    <source>
        <dbReference type="SAM" id="SignalP"/>
    </source>
</evidence>
<comment type="function">
    <text evidence="8">The A chain is responsible for inhibiting protein synthesis through the catalytic inactivation of 60S ribosomal subunits by removing adenine from position 4,324 of 28S rRNA. The B chain binds to cell receptors and probably facilitates the entry into the cell of the A chain; B chains are also responsible for cell agglutination (lectin activity).</text>
</comment>
<feature type="domain" description="Ricin B lectin" evidence="10">
    <location>
        <begin position="307"/>
        <end position="432"/>
    </location>
</feature>
<dbReference type="GO" id="GO:0006952">
    <property type="term" value="P:defense response"/>
    <property type="evidence" value="ECO:0007669"/>
    <property type="project" value="UniProtKB-KW"/>
</dbReference>
<dbReference type="Gene3D" id="3.40.420.10">
    <property type="entry name" value="Ricin (A subunit), domain 1"/>
    <property type="match status" value="1"/>
</dbReference>
<feature type="binding site" evidence="13">
    <location>
        <position position="554"/>
    </location>
    <ligand>
        <name>beta-D-galactose</name>
        <dbReference type="ChEBI" id="CHEBI:27667"/>
        <label>3</label>
    </ligand>
</feature>
<feature type="binding site" evidence="13">
    <location>
        <position position="325"/>
    </location>
    <ligand>
        <name>beta-D-galactose</name>
        <dbReference type="ChEBI" id="CHEBI:27667"/>
        <label>1</label>
    </ligand>
</feature>
<dbReference type="InterPro" id="IPR035992">
    <property type="entry name" value="Ricin_B-like_lectins"/>
</dbReference>
<dbReference type="PROSITE" id="PS00275">
    <property type="entry name" value="SHIGA_RICIN"/>
    <property type="match status" value="1"/>
</dbReference>
<evidence type="ECO:0007829" key="13">
    <source>
        <dbReference type="PDB" id="1HWN"/>
    </source>
</evidence>
<dbReference type="GO" id="GO:0017148">
    <property type="term" value="P:negative regulation of translation"/>
    <property type="evidence" value="ECO:0007669"/>
    <property type="project" value="UniProtKB-KW"/>
</dbReference>
<feature type="disulfide bond" evidence="12 13">
    <location>
        <begin position="361"/>
        <end position="378"/>
    </location>
</feature>
<dbReference type="InterPro" id="IPR017988">
    <property type="entry name" value="Ribosome_inactivat_prot_CS"/>
</dbReference>
<sequence length="564" mass="62694" precursor="true">MRVVKAAMLYLHIVVLAIYSVGIQGIDYPSVSFNLAGAKSTTYRDFLKNLRDRVATGTYEVNGLPVLRRESEVQVKNRFVLVRLTNYNGDTVTSAVDVTNLYLVAFSANGNSYFFKDATELQKSNLFLGTTQHTLSFTGNYDNLETAAGTRRESIELGPNPLDGAITSLWYDGGVARSLLVLIQMVPEAARFRYIEQEVRRSLQQLTSFTPNALMLSMENNWSSMSLEVQLSGDNVSPFSGTVQLQNYDHTPRLVDNFEELYKITGIAILLFRCVATKTTHNAIRMPHVLVGEDNKFNDGETCAIPAPFTRRIVGRDGLCVDVRNGYDTDGTPIQLWPCGTQRNQQWTFYNDKTIRSMGKCMTANGLNSGSYIMITDCSTAAEDATKWEVLIDGSIINPSSGLVMTAPSGASRTTLLLENNIHAASQGWTVSNDVQPIATLIVGYNEMCLQANGENNNVWMEDCDVTSVQQQWALFDDRTIRVNNSRGLCVTSNGYVSKDLIVIRKCQGLATQRWFFNSDGSVVNLKSTRVMDVKESDVSLQEVIIFPATGNPNQQWRTQVPQI</sequence>
<dbReference type="AlphaFoldDB" id="Q9AVR2"/>
<dbReference type="PIR" id="A47424">
    <property type="entry name" value="A47424"/>
</dbReference>